<dbReference type="AlphaFoldDB" id="A0A4U3MCE5"/>
<accession>A0A4U3MCE5</accession>
<name>A0A4U3MCE5_9ACTN</name>
<gene>
    <name evidence="1" type="ORF">FDA94_22775</name>
</gene>
<proteinExistence type="predicted"/>
<keyword evidence="2" id="KW-1185">Reference proteome</keyword>
<reference evidence="1 2" key="1">
    <citation type="submission" date="2019-04" db="EMBL/GenBank/DDBJ databases">
        <title>Herbidospora sp. NEAU-GS14.nov., a novel actinomycete isolated from soil.</title>
        <authorList>
            <person name="Han L."/>
        </authorList>
    </citation>
    <scope>NUCLEOTIDE SEQUENCE [LARGE SCALE GENOMIC DNA]</scope>
    <source>
        <strain evidence="1 2">NEAU-GS14</strain>
    </source>
</reference>
<dbReference type="OrthoDB" id="9778801at2"/>
<evidence type="ECO:0000313" key="1">
    <source>
        <dbReference type="EMBL" id="TKK86049.1"/>
    </source>
</evidence>
<dbReference type="Pfam" id="PF07103">
    <property type="entry name" value="DUF1365"/>
    <property type="match status" value="1"/>
</dbReference>
<dbReference type="Proteomes" id="UP000308705">
    <property type="component" value="Unassembled WGS sequence"/>
</dbReference>
<dbReference type="PANTHER" id="PTHR33973">
    <property type="entry name" value="OS07G0153300 PROTEIN"/>
    <property type="match status" value="1"/>
</dbReference>
<dbReference type="InterPro" id="IPR010775">
    <property type="entry name" value="DUF1365"/>
</dbReference>
<organism evidence="1 2">
    <name type="scientific">Herbidospora galbida</name>
    <dbReference type="NCBI Taxonomy" id="2575442"/>
    <lineage>
        <taxon>Bacteria</taxon>
        <taxon>Bacillati</taxon>
        <taxon>Actinomycetota</taxon>
        <taxon>Actinomycetes</taxon>
        <taxon>Streptosporangiales</taxon>
        <taxon>Streptosporangiaceae</taxon>
        <taxon>Herbidospora</taxon>
    </lineage>
</organism>
<dbReference type="EMBL" id="SZQA01000023">
    <property type="protein sequence ID" value="TKK86049.1"/>
    <property type="molecule type" value="Genomic_DNA"/>
</dbReference>
<protein>
    <submittedName>
        <fullName evidence="1">DUF1365 domain-containing protein</fullName>
    </submittedName>
</protein>
<comment type="caution">
    <text evidence="1">The sequence shown here is derived from an EMBL/GenBank/DDBJ whole genome shotgun (WGS) entry which is preliminary data.</text>
</comment>
<sequence>MGFPRGRLPVRADGRREPGGTLVTPALYRCSITHVRSSPLRHAFTYDGYLWLVDLDDPPRGFDPDAREELDAFLAGHGERAGTVVMLAGRRTLGYVFNPLSVYWCDTGVVVAEVRNTYGGRHRYLLRPDAHGRAETDKEFYVSPFHPVDGRYTLRLPRPGDRLDLAVTLHRPEGRPFVATVRGRRVAPTLRNRLRMAPLLVGARIRRQGIALYLRGLPVVPRKRETS</sequence>
<evidence type="ECO:0000313" key="2">
    <source>
        <dbReference type="Proteomes" id="UP000308705"/>
    </source>
</evidence>
<dbReference type="PANTHER" id="PTHR33973:SF4">
    <property type="entry name" value="OS07G0153300 PROTEIN"/>
    <property type="match status" value="1"/>
</dbReference>